<evidence type="ECO:0000313" key="1">
    <source>
        <dbReference type="Proteomes" id="UP000790787"/>
    </source>
</evidence>
<accession>A0AC58SFM4</accession>
<dbReference type="RefSeq" id="XP_075083782.1">
    <property type="nucleotide sequence ID" value="XM_075227681.1"/>
</dbReference>
<dbReference type="Proteomes" id="UP000790787">
    <property type="component" value="Chromosome 13"/>
</dbReference>
<sequence length="178" mass="20120">MRKLKLLIIILKKKEELLASQSAYVDGETNLASEQSQLSEMDIWVLSVGGKKNGRVAGLGSLGRSVKVPKQTIFDVSEEVDDRIRAQVHALNAELYNQLEETQRQNKEMRRQNKKMRHQNKKMRKELGDTNEKLAALIKHVGYPTSSSNAQSSSSEDNQDSQSDNDDNNNSVDQYDLD</sequence>
<name>A0AC58SFM4_TOBAC</name>
<evidence type="ECO:0000313" key="2">
    <source>
        <dbReference type="RefSeq" id="XP_075083782.1"/>
    </source>
</evidence>
<keyword evidence="1" id="KW-1185">Reference proteome</keyword>
<protein>
    <submittedName>
        <fullName evidence="2">Uncharacterized protein LOC107793134 isoform X1</fullName>
    </submittedName>
</protein>
<proteinExistence type="predicted"/>
<organism evidence="1 2">
    <name type="scientific">Nicotiana tabacum</name>
    <name type="common">Common tobacco</name>
    <dbReference type="NCBI Taxonomy" id="4097"/>
    <lineage>
        <taxon>Eukaryota</taxon>
        <taxon>Viridiplantae</taxon>
        <taxon>Streptophyta</taxon>
        <taxon>Embryophyta</taxon>
        <taxon>Tracheophyta</taxon>
        <taxon>Spermatophyta</taxon>
        <taxon>Magnoliopsida</taxon>
        <taxon>eudicotyledons</taxon>
        <taxon>Gunneridae</taxon>
        <taxon>Pentapetalae</taxon>
        <taxon>asterids</taxon>
        <taxon>lamiids</taxon>
        <taxon>Solanales</taxon>
        <taxon>Solanaceae</taxon>
        <taxon>Nicotianoideae</taxon>
        <taxon>Nicotianeae</taxon>
        <taxon>Nicotiana</taxon>
    </lineage>
</organism>
<gene>
    <name evidence="2" type="primary">LOC107793134</name>
</gene>
<reference evidence="2" key="2">
    <citation type="submission" date="2025-08" db="UniProtKB">
        <authorList>
            <consortium name="RefSeq"/>
        </authorList>
    </citation>
    <scope>IDENTIFICATION</scope>
    <source>
        <tissue evidence="2">Leaf</tissue>
    </source>
</reference>
<reference evidence="1" key="1">
    <citation type="journal article" date="2014" name="Nat. Commun.">
        <title>The tobacco genome sequence and its comparison with those of tomato and potato.</title>
        <authorList>
            <person name="Sierro N."/>
            <person name="Battey J.N."/>
            <person name="Ouadi S."/>
            <person name="Bakaher N."/>
            <person name="Bovet L."/>
            <person name="Willig A."/>
            <person name="Goepfert S."/>
            <person name="Peitsch M.C."/>
            <person name="Ivanov N.V."/>
        </authorList>
    </citation>
    <scope>NUCLEOTIDE SEQUENCE [LARGE SCALE GENOMIC DNA]</scope>
</reference>